<name>A0A8X6FG21_TRICU</name>
<accession>A0A8X6FG21</accession>
<reference evidence="1" key="1">
    <citation type="submission" date="2020-07" db="EMBL/GenBank/DDBJ databases">
        <title>Multicomponent nature underlies the extraordinary mechanical properties of spider dragline silk.</title>
        <authorList>
            <person name="Kono N."/>
            <person name="Nakamura H."/>
            <person name="Mori M."/>
            <person name="Yoshida Y."/>
            <person name="Ohtoshi R."/>
            <person name="Malay A.D."/>
            <person name="Moran D.A.P."/>
            <person name="Tomita M."/>
            <person name="Numata K."/>
            <person name="Arakawa K."/>
        </authorList>
    </citation>
    <scope>NUCLEOTIDE SEQUENCE</scope>
</reference>
<comment type="caution">
    <text evidence="1">The sequence shown here is derived from an EMBL/GenBank/DDBJ whole genome shotgun (WGS) entry which is preliminary data.</text>
</comment>
<dbReference type="AlphaFoldDB" id="A0A8X6FG21"/>
<dbReference type="Proteomes" id="UP000887116">
    <property type="component" value="Unassembled WGS sequence"/>
</dbReference>
<organism evidence="1 2">
    <name type="scientific">Trichonephila clavata</name>
    <name type="common">Joro spider</name>
    <name type="synonym">Nephila clavata</name>
    <dbReference type="NCBI Taxonomy" id="2740835"/>
    <lineage>
        <taxon>Eukaryota</taxon>
        <taxon>Metazoa</taxon>
        <taxon>Ecdysozoa</taxon>
        <taxon>Arthropoda</taxon>
        <taxon>Chelicerata</taxon>
        <taxon>Arachnida</taxon>
        <taxon>Araneae</taxon>
        <taxon>Araneomorphae</taxon>
        <taxon>Entelegynae</taxon>
        <taxon>Araneoidea</taxon>
        <taxon>Nephilidae</taxon>
        <taxon>Trichonephila</taxon>
    </lineage>
</organism>
<protein>
    <recommendedName>
        <fullName evidence="3">C2H2-type domain-containing protein</fullName>
    </recommendedName>
</protein>
<sequence>MPSKLKAWLKAKLGFGGSSIPYKEFKDEHGSTSEEVKVEPTIYYNCDRCGYRSSTQKGLRSHLLTCHKIGVGTGRTLDAYGLVVWTTCLVISATAWTPSSVSPALQFSGCLDYRSGHISHCLDTIKCISSVALKWLFGPHCLVISATAWTQSSVSPAIQLSGCLDHMSGHISHCLDTIKCISSTPTQWLFGLQVWSYQPLPGHHQVYLQHSNSVAIWTTSLVISATVWTSSSVSPALQISGCLDYKFGHISYCLNTIKCISSTPTQWLFGLQVWSYQPLPGHHQVYLQHYNSVAVWTTSLVISATAWTPSSVSPALHFSGYLNYKFDHIRNCLDNI</sequence>
<evidence type="ECO:0000313" key="2">
    <source>
        <dbReference type="Proteomes" id="UP000887116"/>
    </source>
</evidence>
<proteinExistence type="predicted"/>
<gene>
    <name evidence="1" type="primary">NCL1_34482</name>
    <name evidence="1" type="ORF">TNCT_227721</name>
</gene>
<evidence type="ECO:0000313" key="1">
    <source>
        <dbReference type="EMBL" id="GFQ77894.1"/>
    </source>
</evidence>
<keyword evidence="2" id="KW-1185">Reference proteome</keyword>
<dbReference type="EMBL" id="BMAO01011942">
    <property type="protein sequence ID" value="GFQ77894.1"/>
    <property type="molecule type" value="Genomic_DNA"/>
</dbReference>
<evidence type="ECO:0008006" key="3">
    <source>
        <dbReference type="Google" id="ProtNLM"/>
    </source>
</evidence>